<reference evidence="4 5" key="1">
    <citation type="submission" date="2018-09" db="EMBL/GenBank/DDBJ databases">
        <title>Genomic investigation of the strawberry pathogen Phytophthora fragariae indicates pathogenicity is determined by transcriptional variation in three key races.</title>
        <authorList>
            <person name="Adams T.M."/>
            <person name="Armitage A.D."/>
            <person name="Sobczyk M.K."/>
            <person name="Bates H.J."/>
            <person name="Dunwell J.M."/>
            <person name="Nellist C.F."/>
            <person name="Harrison R.J."/>
        </authorList>
    </citation>
    <scope>NUCLEOTIDE SEQUENCE [LARGE SCALE GENOMIC DNA]</scope>
    <source>
        <strain evidence="3 5">ONT-3</strain>
        <strain evidence="2 4">SCRP245</strain>
    </source>
</reference>
<dbReference type="Proteomes" id="UP000460718">
    <property type="component" value="Unassembled WGS sequence"/>
</dbReference>
<evidence type="ECO:0000313" key="5">
    <source>
        <dbReference type="Proteomes" id="UP000488956"/>
    </source>
</evidence>
<feature type="region of interest" description="Disordered" evidence="1">
    <location>
        <begin position="66"/>
        <end position="102"/>
    </location>
</feature>
<protein>
    <recommendedName>
        <fullName evidence="6">C2H2-type domain-containing protein</fullName>
    </recommendedName>
</protein>
<evidence type="ECO:0000313" key="2">
    <source>
        <dbReference type="EMBL" id="KAE8966086.1"/>
    </source>
</evidence>
<dbReference type="AlphaFoldDB" id="A0A6A3H8L5"/>
<name>A0A6A3H8L5_9STRA</name>
<gene>
    <name evidence="3" type="ORF">PF010_g29008</name>
    <name evidence="2" type="ORF">PF011_g28067</name>
</gene>
<proteinExistence type="predicted"/>
<organism evidence="2 4">
    <name type="scientific">Phytophthora fragariae</name>
    <dbReference type="NCBI Taxonomy" id="53985"/>
    <lineage>
        <taxon>Eukaryota</taxon>
        <taxon>Sar</taxon>
        <taxon>Stramenopiles</taxon>
        <taxon>Oomycota</taxon>
        <taxon>Peronosporomycetes</taxon>
        <taxon>Peronosporales</taxon>
        <taxon>Peronosporaceae</taxon>
        <taxon>Phytophthora</taxon>
    </lineage>
</organism>
<feature type="compositionally biased region" description="Pro residues" evidence="1">
    <location>
        <begin position="68"/>
        <end position="84"/>
    </location>
</feature>
<evidence type="ECO:0008006" key="6">
    <source>
        <dbReference type="Google" id="ProtNLM"/>
    </source>
</evidence>
<sequence length="125" mass="14603">MPRRSKTCPKCKKRFATHGNMKRHQDKVFACGAQFVKQRKELAKRKKAYRNRYDYLKRVGRLHEYQGPLPPFDAPPPAQTPPPRRSTRRTTTSVESSHNMPTIVGPINVHVHYYIDGHPVDDFYD</sequence>
<accession>A0A6A3H8L5</accession>
<comment type="caution">
    <text evidence="2">The sequence shown here is derived from an EMBL/GenBank/DDBJ whole genome shotgun (WGS) entry which is preliminary data.</text>
</comment>
<dbReference type="EMBL" id="QXFX01004616">
    <property type="protein sequence ID" value="KAE9063387.1"/>
    <property type="molecule type" value="Genomic_DNA"/>
</dbReference>
<dbReference type="EMBL" id="QXFW01004349">
    <property type="protein sequence ID" value="KAE8966086.1"/>
    <property type="molecule type" value="Genomic_DNA"/>
</dbReference>
<dbReference type="Proteomes" id="UP000488956">
    <property type="component" value="Unassembled WGS sequence"/>
</dbReference>
<evidence type="ECO:0000313" key="3">
    <source>
        <dbReference type="EMBL" id="KAE9063387.1"/>
    </source>
</evidence>
<evidence type="ECO:0000313" key="4">
    <source>
        <dbReference type="Proteomes" id="UP000460718"/>
    </source>
</evidence>
<evidence type="ECO:0000256" key="1">
    <source>
        <dbReference type="SAM" id="MobiDB-lite"/>
    </source>
</evidence>